<evidence type="ECO:0000256" key="1">
    <source>
        <dbReference type="ARBA" id="ARBA00022741"/>
    </source>
</evidence>
<accession>A0ABN9LK20</accession>
<dbReference type="PANTHER" id="PTHR43381">
    <property type="entry name" value="TRANSLATION INITIATION FACTOR IF-2-RELATED"/>
    <property type="match status" value="1"/>
</dbReference>
<dbReference type="InterPro" id="IPR044145">
    <property type="entry name" value="IF2_II"/>
</dbReference>
<evidence type="ECO:0000259" key="3">
    <source>
        <dbReference type="Pfam" id="PF22042"/>
    </source>
</evidence>
<protein>
    <recommendedName>
        <fullName evidence="3">Elongation factor G-like domain-containing protein</fullName>
    </recommendedName>
</protein>
<organism evidence="4 5">
    <name type="scientific">Ranitomeya imitator</name>
    <name type="common">mimic poison frog</name>
    <dbReference type="NCBI Taxonomy" id="111125"/>
    <lineage>
        <taxon>Eukaryota</taxon>
        <taxon>Metazoa</taxon>
        <taxon>Chordata</taxon>
        <taxon>Craniata</taxon>
        <taxon>Vertebrata</taxon>
        <taxon>Euteleostomi</taxon>
        <taxon>Amphibia</taxon>
        <taxon>Batrachia</taxon>
        <taxon>Anura</taxon>
        <taxon>Neobatrachia</taxon>
        <taxon>Hyloidea</taxon>
        <taxon>Dendrobatidae</taxon>
        <taxon>Dendrobatinae</taxon>
        <taxon>Ranitomeya</taxon>
    </lineage>
</organism>
<dbReference type="SUPFAM" id="SSF50447">
    <property type="entry name" value="Translation proteins"/>
    <property type="match status" value="1"/>
</dbReference>
<keyword evidence="2" id="KW-0342">GTP-binding</keyword>
<dbReference type="EMBL" id="CAUEEQ010018808">
    <property type="protein sequence ID" value="CAJ0941198.1"/>
    <property type="molecule type" value="Genomic_DNA"/>
</dbReference>
<evidence type="ECO:0000256" key="2">
    <source>
        <dbReference type="ARBA" id="ARBA00023134"/>
    </source>
</evidence>
<keyword evidence="5" id="KW-1185">Reference proteome</keyword>
<proteinExistence type="predicted"/>
<comment type="caution">
    <text evidence="4">The sequence shown here is derived from an EMBL/GenBank/DDBJ whole genome shotgun (WGS) entry which is preliminary data.</text>
</comment>
<evidence type="ECO:0000313" key="5">
    <source>
        <dbReference type="Proteomes" id="UP001176940"/>
    </source>
</evidence>
<sequence length="96" mass="10380">MLELKADPTGLVEGTVIECRTDKGKGPVTTAIVQRGTLKKAAILVAGKSWAKVRLMLDENNTTLSEVLPSMPVEIVGWKELPSAGDEILEVESEYI</sequence>
<gene>
    <name evidence="4" type="ORF">RIMI_LOCUS9168906</name>
</gene>
<dbReference type="InterPro" id="IPR053905">
    <property type="entry name" value="EF-G-like_DII"/>
</dbReference>
<dbReference type="InterPro" id="IPR015760">
    <property type="entry name" value="TIF_IF2"/>
</dbReference>
<dbReference type="Gene3D" id="2.40.30.10">
    <property type="entry name" value="Translation factors"/>
    <property type="match status" value="1"/>
</dbReference>
<dbReference type="CDD" id="cd03702">
    <property type="entry name" value="IF2_mtIF2_II"/>
    <property type="match status" value="1"/>
</dbReference>
<evidence type="ECO:0000313" key="4">
    <source>
        <dbReference type="EMBL" id="CAJ0941198.1"/>
    </source>
</evidence>
<name>A0ABN9LK20_9NEOB</name>
<dbReference type="Proteomes" id="UP001176940">
    <property type="component" value="Unassembled WGS sequence"/>
</dbReference>
<dbReference type="InterPro" id="IPR009000">
    <property type="entry name" value="Transl_B-barrel_sf"/>
</dbReference>
<reference evidence="4" key="1">
    <citation type="submission" date="2023-07" db="EMBL/GenBank/DDBJ databases">
        <authorList>
            <person name="Stuckert A."/>
        </authorList>
    </citation>
    <scope>NUCLEOTIDE SEQUENCE</scope>
</reference>
<dbReference type="PANTHER" id="PTHR43381:SF20">
    <property type="entry name" value="TRANSLATION INITIATION FACTOR IF-2, MITOCHONDRIAL"/>
    <property type="match status" value="1"/>
</dbReference>
<dbReference type="Pfam" id="PF22042">
    <property type="entry name" value="EF-G_D2"/>
    <property type="match status" value="1"/>
</dbReference>
<keyword evidence="1" id="KW-0547">Nucleotide-binding</keyword>
<feature type="domain" description="Elongation factor G-like" evidence="3">
    <location>
        <begin position="12"/>
        <end position="90"/>
    </location>
</feature>